<feature type="domain" description="Porin" evidence="12">
    <location>
        <begin position="8"/>
        <end position="329"/>
    </location>
</feature>
<evidence type="ECO:0000256" key="10">
    <source>
        <dbReference type="ARBA" id="ARBA00023237"/>
    </source>
</evidence>
<keyword evidence="6 11" id="KW-0732">Signal</keyword>
<keyword evidence="9" id="KW-0472">Membrane</keyword>
<evidence type="ECO:0000256" key="4">
    <source>
        <dbReference type="ARBA" id="ARBA00022452"/>
    </source>
</evidence>
<evidence type="ECO:0000256" key="8">
    <source>
        <dbReference type="ARBA" id="ARBA00023114"/>
    </source>
</evidence>
<evidence type="ECO:0000313" key="13">
    <source>
        <dbReference type="EMBL" id="BAG47293.1"/>
    </source>
</evidence>
<keyword evidence="10" id="KW-0998">Cell outer membrane</keyword>
<organism evidence="13 14">
    <name type="scientific">Burkholderia multivorans (strain ATCC 17616 / 249)</name>
    <dbReference type="NCBI Taxonomy" id="395019"/>
    <lineage>
        <taxon>Bacteria</taxon>
        <taxon>Pseudomonadati</taxon>
        <taxon>Pseudomonadota</taxon>
        <taxon>Betaproteobacteria</taxon>
        <taxon>Burkholderiales</taxon>
        <taxon>Burkholderiaceae</taxon>
        <taxon>Burkholderia</taxon>
        <taxon>Burkholderia cepacia complex</taxon>
    </lineage>
</organism>
<dbReference type="CDD" id="cd00342">
    <property type="entry name" value="gram_neg_porins"/>
    <property type="match status" value="1"/>
</dbReference>
<dbReference type="Gene3D" id="2.40.160.10">
    <property type="entry name" value="Porin"/>
    <property type="match status" value="1"/>
</dbReference>
<keyword evidence="14" id="KW-1185">Reference proteome</keyword>
<dbReference type="STRING" id="395019.BMULJ_05461"/>
<dbReference type="HOGENOM" id="CLU_038238_0_0_4"/>
<gene>
    <name evidence="13" type="ordered locus">BMULJ_05461</name>
</gene>
<evidence type="ECO:0000256" key="2">
    <source>
        <dbReference type="ARBA" id="ARBA00011233"/>
    </source>
</evidence>
<evidence type="ECO:0000256" key="7">
    <source>
        <dbReference type="ARBA" id="ARBA00023065"/>
    </source>
</evidence>
<dbReference type="KEGG" id="bmu:Bmul_6067"/>
<dbReference type="PANTHER" id="PTHR34501:SF9">
    <property type="entry name" value="MAJOR OUTER MEMBRANE PROTEIN P.IA"/>
    <property type="match status" value="1"/>
</dbReference>
<dbReference type="Pfam" id="PF13609">
    <property type="entry name" value="Porin_4"/>
    <property type="match status" value="1"/>
</dbReference>
<proteinExistence type="predicted"/>
<dbReference type="KEGG" id="bmj:BMULJ_05461"/>
<evidence type="ECO:0000313" key="14">
    <source>
        <dbReference type="Proteomes" id="UP000008815"/>
    </source>
</evidence>
<comment type="subunit">
    <text evidence="2">Homotrimer.</text>
</comment>
<comment type="subcellular location">
    <subcellularLocation>
        <location evidence="1">Cell outer membrane</location>
        <topology evidence="1">Multi-pass membrane protein</topology>
    </subcellularLocation>
</comment>
<feature type="chain" id="PRO_5002613695" evidence="11">
    <location>
        <begin position="20"/>
        <end position="362"/>
    </location>
</feature>
<dbReference type="GO" id="GO:0015288">
    <property type="term" value="F:porin activity"/>
    <property type="evidence" value="ECO:0007669"/>
    <property type="project" value="UniProtKB-KW"/>
</dbReference>
<dbReference type="EMBL" id="AP009387">
    <property type="protein sequence ID" value="BAG47293.1"/>
    <property type="molecule type" value="Genomic_DNA"/>
</dbReference>
<evidence type="ECO:0000256" key="11">
    <source>
        <dbReference type="SAM" id="SignalP"/>
    </source>
</evidence>
<dbReference type="PANTHER" id="PTHR34501">
    <property type="entry name" value="PROTEIN YDDL-RELATED"/>
    <property type="match status" value="1"/>
</dbReference>
<accession>A0A0H3KPX8</accession>
<reference evidence="13 14" key="1">
    <citation type="submission" date="2007-04" db="EMBL/GenBank/DDBJ databases">
        <title>Complete genome sequence of Burkholderia multivorans ATCC 17616.</title>
        <authorList>
            <person name="Ohtsubo Y."/>
            <person name="Yamashita A."/>
            <person name="Kurokawa K."/>
            <person name="Takami H."/>
            <person name="Yuhara S."/>
            <person name="Nishiyama E."/>
            <person name="Endo R."/>
            <person name="Miyazaki R."/>
            <person name="Ono A."/>
            <person name="Yano K."/>
            <person name="Ito M."/>
            <person name="Sota M."/>
            <person name="Yuji N."/>
            <person name="Hattori M."/>
            <person name="Tsuda M."/>
        </authorList>
    </citation>
    <scope>NUCLEOTIDE SEQUENCE [LARGE SCALE GENOMIC DNA]</scope>
    <source>
        <strain evidence="14">ATCC 17616 / 249</strain>
    </source>
</reference>
<dbReference type="InterPro" id="IPR050298">
    <property type="entry name" value="Gram-neg_bact_OMP"/>
</dbReference>
<keyword evidence="3" id="KW-0813">Transport</keyword>
<evidence type="ECO:0000256" key="5">
    <source>
        <dbReference type="ARBA" id="ARBA00022692"/>
    </source>
</evidence>
<evidence type="ECO:0000256" key="1">
    <source>
        <dbReference type="ARBA" id="ARBA00004571"/>
    </source>
</evidence>
<dbReference type="InterPro" id="IPR033900">
    <property type="entry name" value="Gram_neg_porin_domain"/>
</dbReference>
<evidence type="ECO:0000256" key="6">
    <source>
        <dbReference type="ARBA" id="ARBA00022729"/>
    </source>
</evidence>
<dbReference type="GO" id="GO:0046930">
    <property type="term" value="C:pore complex"/>
    <property type="evidence" value="ECO:0007669"/>
    <property type="project" value="UniProtKB-KW"/>
</dbReference>
<keyword evidence="5" id="KW-0812">Transmembrane</keyword>
<name>A0A0H3KPX8_BURM1</name>
<dbReference type="AlphaFoldDB" id="A0A0H3KPX8"/>
<keyword evidence="7" id="KW-0406">Ion transport</keyword>
<dbReference type="eggNOG" id="COG3203">
    <property type="taxonomic scope" value="Bacteria"/>
</dbReference>
<evidence type="ECO:0000256" key="9">
    <source>
        <dbReference type="ARBA" id="ARBA00023136"/>
    </source>
</evidence>
<dbReference type="GO" id="GO:0006811">
    <property type="term" value="P:monoatomic ion transport"/>
    <property type="evidence" value="ECO:0007669"/>
    <property type="project" value="UniProtKB-KW"/>
</dbReference>
<sequence length="362" mass="37966">MKLRFGVVAMLAIAPGAYAQSSVTLFGLIDSGISYVSNEGGGKNVKFDDGIFTPNLFGLRGTEDLGGGYHATFALVNQFSMANGSIVGTGLFARNAYVGIESERFGSVRLGNQYDFMVDSLFAKGNAISMDITGLYGFRNGPFQRLALPNNPTGAFDWDRTAGSKPVANSVKYSSPTIGGLSGGVMYAFGGVAGSVGANNTVSVGLNYEAGALGIGAAYTNEKYGSTPGTPSTSVRNWGVGMHYDFGAVTAKALLTTVRNSFNEAGVWMAEAGAVWRIRPDVFLGAKYMYMKGNEAVNDNHAHQVSGALQYLLSKRTMVYVSADYQRANSGANAQINGVLDPNGASGSASQAVARIGVHTMF</sequence>
<dbReference type="RefSeq" id="WP_012218388.1">
    <property type="nucleotide sequence ID" value="NC_010087.1"/>
</dbReference>
<dbReference type="Proteomes" id="UP000008815">
    <property type="component" value="Chromosome 3"/>
</dbReference>
<dbReference type="SUPFAM" id="SSF56935">
    <property type="entry name" value="Porins"/>
    <property type="match status" value="1"/>
</dbReference>
<evidence type="ECO:0000256" key="3">
    <source>
        <dbReference type="ARBA" id="ARBA00022448"/>
    </source>
</evidence>
<keyword evidence="8" id="KW-0626">Porin</keyword>
<keyword evidence="4" id="KW-1134">Transmembrane beta strand</keyword>
<evidence type="ECO:0000259" key="12">
    <source>
        <dbReference type="Pfam" id="PF13609"/>
    </source>
</evidence>
<dbReference type="GeneID" id="93168028"/>
<protein>
    <submittedName>
        <fullName evidence="13">Outer membrane porin</fullName>
    </submittedName>
</protein>
<dbReference type="GO" id="GO:0009279">
    <property type="term" value="C:cell outer membrane"/>
    <property type="evidence" value="ECO:0007669"/>
    <property type="project" value="UniProtKB-SubCell"/>
</dbReference>
<feature type="signal peptide" evidence="11">
    <location>
        <begin position="1"/>
        <end position="19"/>
    </location>
</feature>
<dbReference type="InterPro" id="IPR023614">
    <property type="entry name" value="Porin_dom_sf"/>
</dbReference>